<dbReference type="GO" id="GO:0004386">
    <property type="term" value="F:helicase activity"/>
    <property type="evidence" value="ECO:0007669"/>
    <property type="project" value="UniProtKB-KW"/>
</dbReference>
<keyword evidence="3" id="KW-1185">Reference proteome</keyword>
<reference evidence="2 3" key="1">
    <citation type="journal article" date="2018" name="Mol. Plant">
        <title>The genome of Artemisia annua provides insight into the evolution of Asteraceae family and artemisinin biosynthesis.</title>
        <authorList>
            <person name="Shen Q."/>
            <person name="Zhang L."/>
            <person name="Liao Z."/>
            <person name="Wang S."/>
            <person name="Yan T."/>
            <person name="Shi P."/>
            <person name="Liu M."/>
            <person name="Fu X."/>
            <person name="Pan Q."/>
            <person name="Wang Y."/>
            <person name="Lv Z."/>
            <person name="Lu X."/>
            <person name="Zhang F."/>
            <person name="Jiang W."/>
            <person name="Ma Y."/>
            <person name="Chen M."/>
            <person name="Hao X."/>
            <person name="Li L."/>
            <person name="Tang Y."/>
            <person name="Lv G."/>
            <person name="Zhou Y."/>
            <person name="Sun X."/>
            <person name="Brodelius P.E."/>
            <person name="Rose J.K.C."/>
            <person name="Tang K."/>
        </authorList>
    </citation>
    <scope>NUCLEOTIDE SEQUENCE [LARGE SCALE GENOMIC DNA]</scope>
    <source>
        <strain evidence="3">cv. Huhao1</strain>
        <tissue evidence="2">Leaf</tissue>
    </source>
</reference>
<sequence>MPRRLLRTEFIDFSNNYMSTVNHNRSLEKRPPIDNQPSLASNGYTIPYNTFATNGNATPHLSSNGFNNRSPISPTSLPLCALNETNTMLEVHGEASHLPNPYGNSKNYEHVPPTTSQDSWDLGNQRKKRSVSGLPDIRLPNNQGFQGATTLCKWHKRKTEPTIKSGFERQKRHKGCSYMEGNPIQSDNAQFSGISSSVSQIGKCRQYDTTMPTDVQSMQMNDTDCHSLTKSHGSFINKGKTILFERTSVDSSEVEPQIVHAGPCNRHSEVGQPTTSDPHRAKQPSCNASTQHIVKVFRTARERISQGNATEFKIQLYNVLGNREYQLPSSGTLGAIVFESGANSQTDYDVIVEYKDRGPQRINKLHSSYMSLQYPLLFVYGQPGFNTKMTLREMGGKKKRKKLSMNMYYKYQLHERFGQMAESNVKAMQPSGSKKIVELEANIRDLRPREINKIIYAKVYRAWIARDPPDTTEKGFRVILLDKQVHFT</sequence>
<dbReference type="EMBL" id="PKPP01020218">
    <property type="protein sequence ID" value="PWA35335.1"/>
    <property type="molecule type" value="Genomic_DNA"/>
</dbReference>
<keyword evidence="2" id="KW-0067">ATP-binding</keyword>
<feature type="region of interest" description="Disordered" evidence="1">
    <location>
        <begin position="94"/>
        <end position="124"/>
    </location>
</feature>
<dbReference type="Proteomes" id="UP000245207">
    <property type="component" value="Unassembled WGS sequence"/>
</dbReference>
<organism evidence="2 3">
    <name type="scientific">Artemisia annua</name>
    <name type="common">Sweet wormwood</name>
    <dbReference type="NCBI Taxonomy" id="35608"/>
    <lineage>
        <taxon>Eukaryota</taxon>
        <taxon>Viridiplantae</taxon>
        <taxon>Streptophyta</taxon>
        <taxon>Embryophyta</taxon>
        <taxon>Tracheophyta</taxon>
        <taxon>Spermatophyta</taxon>
        <taxon>Magnoliopsida</taxon>
        <taxon>eudicotyledons</taxon>
        <taxon>Gunneridae</taxon>
        <taxon>Pentapetalae</taxon>
        <taxon>asterids</taxon>
        <taxon>campanulids</taxon>
        <taxon>Asterales</taxon>
        <taxon>Asteraceae</taxon>
        <taxon>Asteroideae</taxon>
        <taxon>Anthemideae</taxon>
        <taxon>Artemisiinae</taxon>
        <taxon>Artemisia</taxon>
    </lineage>
</organism>
<dbReference type="AlphaFoldDB" id="A0A2U1KEX8"/>
<proteinExistence type="predicted"/>
<evidence type="ECO:0000313" key="2">
    <source>
        <dbReference type="EMBL" id="PWA35335.1"/>
    </source>
</evidence>
<keyword evidence="2" id="KW-0347">Helicase</keyword>
<evidence type="ECO:0000256" key="1">
    <source>
        <dbReference type="SAM" id="MobiDB-lite"/>
    </source>
</evidence>
<gene>
    <name evidence="2" type="ORF">CTI12_AA610420</name>
</gene>
<keyword evidence="2" id="KW-0547">Nucleotide-binding</keyword>
<dbReference type="PANTHER" id="PTHR45786">
    <property type="entry name" value="DNA BINDING PROTEIN-LIKE"/>
    <property type="match status" value="1"/>
</dbReference>
<comment type="caution">
    <text evidence="2">The sequence shown here is derived from an EMBL/GenBank/DDBJ whole genome shotgun (WGS) entry which is preliminary data.</text>
</comment>
<accession>A0A2U1KEX8</accession>
<feature type="region of interest" description="Disordered" evidence="1">
    <location>
        <begin position="263"/>
        <end position="287"/>
    </location>
</feature>
<evidence type="ECO:0000313" key="3">
    <source>
        <dbReference type="Proteomes" id="UP000245207"/>
    </source>
</evidence>
<name>A0A2U1KEX8_ARTAN</name>
<dbReference type="PANTHER" id="PTHR45786:SF74">
    <property type="entry name" value="ATP-DEPENDENT DNA HELICASE"/>
    <property type="match status" value="1"/>
</dbReference>
<keyword evidence="2" id="KW-0378">Hydrolase</keyword>
<protein>
    <submittedName>
        <fullName evidence="2">Helitron helicase-like domain-containing protein</fullName>
    </submittedName>
</protein>